<dbReference type="InterPro" id="IPR007140">
    <property type="entry name" value="DUF350"/>
</dbReference>
<keyword evidence="3" id="KW-1003">Cell membrane</keyword>
<comment type="subcellular location">
    <subcellularLocation>
        <location evidence="1">Cell membrane</location>
        <topology evidence="1">Multi-pass membrane protein</topology>
    </subcellularLocation>
</comment>
<dbReference type="PANTHER" id="PTHR40043">
    <property type="entry name" value="UPF0719 INNER MEMBRANE PROTEIN YJFL"/>
    <property type="match status" value="1"/>
</dbReference>
<dbReference type="AlphaFoldDB" id="A0A317MVZ1"/>
<proteinExistence type="inferred from homology"/>
<feature type="transmembrane region" description="Helical" evidence="7">
    <location>
        <begin position="6"/>
        <end position="27"/>
    </location>
</feature>
<comment type="similarity">
    <text evidence="2">Belongs to the UPF0719 family.</text>
</comment>
<accession>A0A317MVZ1</accession>
<evidence type="ECO:0000256" key="6">
    <source>
        <dbReference type="ARBA" id="ARBA00023136"/>
    </source>
</evidence>
<evidence type="ECO:0000313" key="9">
    <source>
        <dbReference type="Proteomes" id="UP000246569"/>
    </source>
</evidence>
<evidence type="ECO:0000313" key="8">
    <source>
        <dbReference type="EMBL" id="PWV62491.1"/>
    </source>
</evidence>
<evidence type="ECO:0000256" key="3">
    <source>
        <dbReference type="ARBA" id="ARBA00022475"/>
    </source>
</evidence>
<keyword evidence="4 7" id="KW-0812">Transmembrane</keyword>
<feature type="transmembrane region" description="Helical" evidence="7">
    <location>
        <begin position="76"/>
        <end position="97"/>
    </location>
</feature>
<evidence type="ECO:0000256" key="7">
    <source>
        <dbReference type="SAM" id="Phobius"/>
    </source>
</evidence>
<keyword evidence="6 7" id="KW-0472">Membrane</keyword>
<reference evidence="8 9" key="1">
    <citation type="submission" date="2018-05" db="EMBL/GenBank/DDBJ databases">
        <title>Genomic Encyclopedia of Type Strains, Phase IV (KMG-IV): sequencing the most valuable type-strain genomes for metagenomic binning, comparative biology and taxonomic classification.</title>
        <authorList>
            <person name="Goeker M."/>
        </authorList>
    </citation>
    <scope>NUCLEOTIDE SEQUENCE [LARGE SCALE GENOMIC DNA]</scope>
    <source>
        <strain evidence="8 9">DSM 23606</strain>
    </source>
</reference>
<name>A0A317MVZ1_9GAMM</name>
<evidence type="ECO:0000256" key="5">
    <source>
        <dbReference type="ARBA" id="ARBA00022989"/>
    </source>
</evidence>
<dbReference type="PANTHER" id="PTHR40043:SF1">
    <property type="entry name" value="UPF0719 INNER MEMBRANE PROTEIN YJFL"/>
    <property type="match status" value="1"/>
</dbReference>
<organism evidence="8 9">
    <name type="scientific">Plasticicumulans acidivorans</name>
    <dbReference type="NCBI Taxonomy" id="886464"/>
    <lineage>
        <taxon>Bacteria</taxon>
        <taxon>Pseudomonadati</taxon>
        <taxon>Pseudomonadota</taxon>
        <taxon>Gammaproteobacteria</taxon>
        <taxon>Candidatus Competibacteraceae</taxon>
        <taxon>Plasticicumulans</taxon>
    </lineage>
</organism>
<evidence type="ECO:0000256" key="4">
    <source>
        <dbReference type="ARBA" id="ARBA00022692"/>
    </source>
</evidence>
<keyword evidence="5 7" id="KW-1133">Transmembrane helix</keyword>
<dbReference type="Pfam" id="PF03994">
    <property type="entry name" value="DUF350"/>
    <property type="match status" value="1"/>
</dbReference>
<sequence>MNYLVGLPAFLGYFILSIVLLLTYAVVYTRITRHDEMLLIRTNVPAAAVAFTGSMLGFALPLASAVAHSVSLIDCLLWGLIALVVQTGAYFGVRYCLPDLSTRIENGQMATGCLLAGASLAVGVLNAACMTY</sequence>
<protein>
    <submittedName>
        <fullName evidence="8">Putative membrane protein</fullName>
    </submittedName>
</protein>
<evidence type="ECO:0000256" key="2">
    <source>
        <dbReference type="ARBA" id="ARBA00005779"/>
    </source>
</evidence>
<gene>
    <name evidence="8" type="ORF">C7443_104287</name>
</gene>
<comment type="caution">
    <text evidence="8">The sequence shown here is derived from an EMBL/GenBank/DDBJ whole genome shotgun (WGS) entry which is preliminary data.</text>
</comment>
<dbReference type="EMBL" id="QGTJ01000004">
    <property type="protein sequence ID" value="PWV62491.1"/>
    <property type="molecule type" value="Genomic_DNA"/>
</dbReference>
<dbReference type="RefSeq" id="WP_110018308.1">
    <property type="nucleotide sequence ID" value="NZ_QGTJ01000004.1"/>
</dbReference>
<evidence type="ECO:0000256" key="1">
    <source>
        <dbReference type="ARBA" id="ARBA00004651"/>
    </source>
</evidence>
<dbReference type="GO" id="GO:0005886">
    <property type="term" value="C:plasma membrane"/>
    <property type="evidence" value="ECO:0007669"/>
    <property type="project" value="UniProtKB-SubCell"/>
</dbReference>
<dbReference type="Proteomes" id="UP000246569">
    <property type="component" value="Unassembled WGS sequence"/>
</dbReference>
<dbReference type="OrthoDB" id="5573330at2"/>
<feature type="transmembrane region" description="Helical" evidence="7">
    <location>
        <begin position="48"/>
        <end position="70"/>
    </location>
</feature>
<feature type="transmembrane region" description="Helical" evidence="7">
    <location>
        <begin position="109"/>
        <end position="128"/>
    </location>
</feature>
<keyword evidence="9" id="KW-1185">Reference proteome</keyword>